<dbReference type="PANTHER" id="PTHR30469:SF15">
    <property type="entry name" value="HLYD FAMILY OF SECRETION PROTEINS"/>
    <property type="match status" value="1"/>
</dbReference>
<dbReference type="AlphaFoldDB" id="A0A084IMM1"/>
<keyword evidence="4" id="KW-1185">Reference proteome</keyword>
<comment type="similarity">
    <text evidence="1">Belongs to the membrane fusion protein (MFP) (TC 8.A.1) family.</text>
</comment>
<dbReference type="PATRIC" id="fig|1304275.5.peg.1362"/>
<protein>
    <submittedName>
        <fullName evidence="3">Hemolysin D</fullName>
    </submittedName>
</protein>
<dbReference type="SUPFAM" id="SSF111369">
    <property type="entry name" value="HlyD-like secretion proteins"/>
    <property type="match status" value="1"/>
</dbReference>
<dbReference type="Pfam" id="PF25917">
    <property type="entry name" value="BSH_RND"/>
    <property type="match status" value="1"/>
</dbReference>
<dbReference type="Proteomes" id="UP000028302">
    <property type="component" value="Unassembled WGS sequence"/>
</dbReference>
<dbReference type="GO" id="GO:1990281">
    <property type="term" value="C:efflux pump complex"/>
    <property type="evidence" value="ECO:0007669"/>
    <property type="project" value="TreeGrafter"/>
</dbReference>
<organism evidence="3 4">
    <name type="scientific">Salinisphaera hydrothermalis (strain C41B8)</name>
    <dbReference type="NCBI Taxonomy" id="1304275"/>
    <lineage>
        <taxon>Bacteria</taxon>
        <taxon>Pseudomonadati</taxon>
        <taxon>Pseudomonadota</taxon>
        <taxon>Gammaproteobacteria</taxon>
        <taxon>Salinisphaerales</taxon>
        <taxon>Salinisphaeraceae</taxon>
        <taxon>Salinisphaera</taxon>
    </lineage>
</organism>
<evidence type="ECO:0000256" key="1">
    <source>
        <dbReference type="ARBA" id="ARBA00009477"/>
    </source>
</evidence>
<dbReference type="EMBL" id="APNK01000007">
    <property type="protein sequence ID" value="KEZ77955.1"/>
    <property type="molecule type" value="Genomic_DNA"/>
</dbReference>
<proteinExistence type="inferred from homology"/>
<name>A0A084IMM1_SALHC</name>
<reference evidence="3 4" key="1">
    <citation type="submission" date="2013-03" db="EMBL/GenBank/DDBJ databases">
        <title>Salinisphaera hydrothermalis C41B8 Genome Sequencing.</title>
        <authorList>
            <person name="Li C."/>
            <person name="Lai Q."/>
            <person name="Shao Z."/>
        </authorList>
    </citation>
    <scope>NUCLEOTIDE SEQUENCE [LARGE SCALE GENOMIC DNA]</scope>
    <source>
        <strain evidence="3 4">C41B8</strain>
    </source>
</reference>
<dbReference type="eggNOG" id="COG0845">
    <property type="taxonomic scope" value="Bacteria"/>
</dbReference>
<feature type="domain" description="Multidrug resistance protein MdtA-like barrel-sandwich hybrid" evidence="2">
    <location>
        <begin position="78"/>
        <end position="218"/>
    </location>
</feature>
<dbReference type="Gene3D" id="2.40.50.100">
    <property type="match status" value="1"/>
</dbReference>
<dbReference type="STRING" id="1304275.C41B8_06662"/>
<evidence type="ECO:0000313" key="3">
    <source>
        <dbReference type="EMBL" id="KEZ77955.1"/>
    </source>
</evidence>
<dbReference type="PANTHER" id="PTHR30469">
    <property type="entry name" value="MULTIDRUG RESISTANCE PROTEIN MDTA"/>
    <property type="match status" value="1"/>
</dbReference>
<dbReference type="GO" id="GO:0015562">
    <property type="term" value="F:efflux transmembrane transporter activity"/>
    <property type="evidence" value="ECO:0007669"/>
    <property type="project" value="TreeGrafter"/>
</dbReference>
<sequence length="321" mass="34463">MNPPRQETAMFKNRYAGRIRYVAVPFVVLLTAALAVAWAADRAPASPQTKPRDQAAYAAVARGRVDVQGGMLKLQVPVSGAVDTVLVHAGDTVKKGQLLARLDAQVAQAQVHIAQGKLSQARTQERILDDRLKAARSQADKLRTAARAGAGSRHDADTAAQTARELKWQRDGARAQIEIANGNLAVAQHQLTQHRIQAPVAGRIVQVNIQPGDQVGADAAPAFELLPDRARIVRAELNQEYVGAVHKGMSAQVLLDDAGQTSLGRAHVVRVGDVFRKPTLDTDPGQDAGVRTVLCVLAFDHPAHLRIGQRVVVRILRDGAS</sequence>
<accession>A0A084IMM1</accession>
<gene>
    <name evidence="3" type="ORF">C41B8_06662</name>
</gene>
<dbReference type="OrthoDB" id="8794034at2"/>
<evidence type="ECO:0000259" key="2">
    <source>
        <dbReference type="Pfam" id="PF25917"/>
    </source>
</evidence>
<evidence type="ECO:0000313" key="4">
    <source>
        <dbReference type="Proteomes" id="UP000028302"/>
    </source>
</evidence>
<comment type="caution">
    <text evidence="3">The sequence shown here is derived from an EMBL/GenBank/DDBJ whole genome shotgun (WGS) entry which is preliminary data.</text>
</comment>
<dbReference type="InterPro" id="IPR058625">
    <property type="entry name" value="MdtA-like_BSH"/>
</dbReference>
<dbReference type="Gene3D" id="1.10.287.470">
    <property type="entry name" value="Helix hairpin bin"/>
    <property type="match status" value="1"/>
</dbReference>